<dbReference type="EMBL" id="JASCZI010123379">
    <property type="protein sequence ID" value="MED6165342.1"/>
    <property type="molecule type" value="Genomic_DNA"/>
</dbReference>
<reference evidence="3 4" key="1">
    <citation type="journal article" date="2023" name="Plants (Basel)">
        <title>Bridging the Gap: Combining Genomics and Transcriptomics Approaches to Understand Stylosanthes scabra, an Orphan Legume from the Brazilian Caatinga.</title>
        <authorList>
            <person name="Ferreira-Neto J.R.C."/>
            <person name="da Silva M.D."/>
            <person name="Binneck E."/>
            <person name="de Melo N.F."/>
            <person name="da Silva R.H."/>
            <person name="de Melo A.L.T.M."/>
            <person name="Pandolfi V."/>
            <person name="Bustamante F.O."/>
            <person name="Brasileiro-Vidal A.C."/>
            <person name="Benko-Iseppon A.M."/>
        </authorList>
    </citation>
    <scope>NUCLEOTIDE SEQUENCE [LARGE SCALE GENOMIC DNA]</scope>
    <source>
        <tissue evidence="3">Leaves</tissue>
    </source>
</reference>
<organism evidence="3 4">
    <name type="scientific">Stylosanthes scabra</name>
    <dbReference type="NCBI Taxonomy" id="79078"/>
    <lineage>
        <taxon>Eukaryota</taxon>
        <taxon>Viridiplantae</taxon>
        <taxon>Streptophyta</taxon>
        <taxon>Embryophyta</taxon>
        <taxon>Tracheophyta</taxon>
        <taxon>Spermatophyta</taxon>
        <taxon>Magnoliopsida</taxon>
        <taxon>eudicotyledons</taxon>
        <taxon>Gunneridae</taxon>
        <taxon>Pentapetalae</taxon>
        <taxon>rosids</taxon>
        <taxon>fabids</taxon>
        <taxon>Fabales</taxon>
        <taxon>Fabaceae</taxon>
        <taxon>Papilionoideae</taxon>
        <taxon>50 kb inversion clade</taxon>
        <taxon>dalbergioids sensu lato</taxon>
        <taxon>Dalbergieae</taxon>
        <taxon>Pterocarpus clade</taxon>
        <taxon>Stylosanthes</taxon>
    </lineage>
</organism>
<feature type="region of interest" description="Disordered" evidence="1">
    <location>
        <begin position="204"/>
        <end position="282"/>
    </location>
</feature>
<evidence type="ECO:0000313" key="4">
    <source>
        <dbReference type="Proteomes" id="UP001341840"/>
    </source>
</evidence>
<feature type="compositionally biased region" description="Acidic residues" evidence="1">
    <location>
        <begin position="204"/>
        <end position="228"/>
    </location>
</feature>
<gene>
    <name evidence="3" type="ORF">PIB30_098670</name>
</gene>
<proteinExistence type="predicted"/>
<evidence type="ECO:0000313" key="3">
    <source>
        <dbReference type="EMBL" id="MED6165342.1"/>
    </source>
</evidence>
<dbReference type="Pfam" id="PF03108">
    <property type="entry name" value="DBD_Tnp_Mut"/>
    <property type="match status" value="1"/>
</dbReference>
<feature type="compositionally biased region" description="Low complexity" evidence="1">
    <location>
        <begin position="269"/>
        <end position="281"/>
    </location>
</feature>
<dbReference type="InterPro" id="IPR004332">
    <property type="entry name" value="Transposase_MuDR"/>
</dbReference>
<dbReference type="Proteomes" id="UP001341840">
    <property type="component" value="Unassembled WGS sequence"/>
</dbReference>
<feature type="compositionally biased region" description="Low complexity" evidence="1">
    <location>
        <begin position="233"/>
        <end position="245"/>
    </location>
</feature>
<sequence length="356" mass="39154">MTKEDSFLALVHSDGEIKHRSREGVKFTDKNPTNAFITTRTRLVDLQRNIQCRICRDGRKRLGIIYYRIPISVVAQGVKYGCFAIEANEDLHVLFQCRRQFPEARTTQLYVEILDPLASSGGSAPNPHFAIVVLPSRPVIQHDPEAHQVASPTFGIYHEAEAADGVGDLGDTRSFGEIAAAVAAAPHAVPVLPVERDPEPLVDEALGVDDSDDEPTFFEGDRDSDDDIGLAPTQQGGASSSGTQQYPPHLSNLNLDALSGPGQAHGEPSSGMQGSQGSSNQAEFEVGQTFVNKEVDVITVKNYNIHRGVEYKVMESDHAKYLGRCKQFEQGCNWLIGLTLRKRKGLWEVRKYNVLD</sequence>
<protein>
    <recommendedName>
        <fullName evidence="2">Transposase MuDR plant domain-containing protein</fullName>
    </recommendedName>
</protein>
<evidence type="ECO:0000256" key="1">
    <source>
        <dbReference type="SAM" id="MobiDB-lite"/>
    </source>
</evidence>
<comment type="caution">
    <text evidence="3">The sequence shown here is derived from an EMBL/GenBank/DDBJ whole genome shotgun (WGS) entry which is preliminary data.</text>
</comment>
<name>A0ABU6UXE7_9FABA</name>
<feature type="domain" description="Transposase MuDR plant" evidence="2">
    <location>
        <begin position="284"/>
        <end position="348"/>
    </location>
</feature>
<feature type="non-terminal residue" evidence="3">
    <location>
        <position position="356"/>
    </location>
</feature>
<accession>A0ABU6UXE7</accession>
<keyword evidence="4" id="KW-1185">Reference proteome</keyword>
<evidence type="ECO:0000259" key="2">
    <source>
        <dbReference type="Pfam" id="PF03108"/>
    </source>
</evidence>